<dbReference type="PROSITE" id="PS50943">
    <property type="entry name" value="HTH_CROC1"/>
    <property type="match status" value="1"/>
</dbReference>
<evidence type="ECO:0000313" key="2">
    <source>
        <dbReference type="EMBL" id="MFC6770867.1"/>
    </source>
</evidence>
<protein>
    <submittedName>
        <fullName evidence="2">Helix-turn-helix domain-containing protein</fullName>
    </submittedName>
</protein>
<reference evidence="2 3" key="1">
    <citation type="journal article" date="2019" name="Int. J. Syst. Evol. Microbiol.">
        <title>The Global Catalogue of Microorganisms (GCM) 10K type strain sequencing project: providing services to taxonomists for standard genome sequencing and annotation.</title>
        <authorList>
            <consortium name="The Broad Institute Genomics Platform"/>
            <consortium name="The Broad Institute Genome Sequencing Center for Infectious Disease"/>
            <person name="Wu L."/>
            <person name="Ma J."/>
        </authorList>
    </citation>
    <scope>NUCLEOTIDE SEQUENCE [LARGE SCALE GENOMIC DNA]</scope>
    <source>
        <strain evidence="2 3">PJ61</strain>
    </source>
</reference>
<dbReference type="SUPFAM" id="SSF47413">
    <property type="entry name" value="lambda repressor-like DNA-binding domains"/>
    <property type="match status" value="1"/>
</dbReference>
<dbReference type="SMART" id="SM00530">
    <property type="entry name" value="HTH_XRE"/>
    <property type="match status" value="1"/>
</dbReference>
<name>A0ABD5T0X7_9EURY</name>
<dbReference type="Pfam" id="PF13560">
    <property type="entry name" value="HTH_31"/>
    <property type="match status" value="1"/>
</dbReference>
<dbReference type="InterPro" id="IPR001387">
    <property type="entry name" value="Cro/C1-type_HTH"/>
</dbReference>
<dbReference type="EMBL" id="JBHSWT010000175">
    <property type="protein sequence ID" value="MFC6770867.1"/>
    <property type="molecule type" value="Genomic_DNA"/>
</dbReference>
<sequence>MSDAREELSRRIAGEITLSDDPGATLRKWRTDFDVSQTELADQLDVSSSVISDYESGRRESPGIGVVRRTVDGLLDIDEQRGGG</sequence>
<proteinExistence type="predicted"/>
<feature type="domain" description="HTH cro/C1-type" evidence="1">
    <location>
        <begin position="26"/>
        <end position="80"/>
    </location>
</feature>
<feature type="non-terminal residue" evidence="2">
    <location>
        <position position="84"/>
    </location>
</feature>
<evidence type="ECO:0000313" key="3">
    <source>
        <dbReference type="Proteomes" id="UP001596274"/>
    </source>
</evidence>
<dbReference type="AlphaFoldDB" id="A0ABD5T0X7"/>
<keyword evidence="3" id="KW-1185">Reference proteome</keyword>
<dbReference type="CDD" id="cd00093">
    <property type="entry name" value="HTH_XRE"/>
    <property type="match status" value="1"/>
</dbReference>
<dbReference type="Gene3D" id="1.10.260.40">
    <property type="entry name" value="lambda repressor-like DNA-binding domains"/>
    <property type="match status" value="1"/>
</dbReference>
<gene>
    <name evidence="2" type="ORF">ACFQDD_04940</name>
</gene>
<accession>A0ABD5T0X7</accession>
<comment type="caution">
    <text evidence="2">The sequence shown here is derived from an EMBL/GenBank/DDBJ whole genome shotgun (WGS) entry which is preliminary data.</text>
</comment>
<dbReference type="InterPro" id="IPR010982">
    <property type="entry name" value="Lambda_DNA-bd_dom_sf"/>
</dbReference>
<organism evidence="2 3">
    <name type="scientific">Halorubrum pallidum</name>
    <dbReference type="NCBI Taxonomy" id="1526114"/>
    <lineage>
        <taxon>Archaea</taxon>
        <taxon>Methanobacteriati</taxon>
        <taxon>Methanobacteriota</taxon>
        <taxon>Stenosarchaea group</taxon>
        <taxon>Halobacteria</taxon>
        <taxon>Halobacteriales</taxon>
        <taxon>Haloferacaceae</taxon>
        <taxon>Halorubrum</taxon>
    </lineage>
</organism>
<evidence type="ECO:0000259" key="1">
    <source>
        <dbReference type="PROSITE" id="PS50943"/>
    </source>
</evidence>
<dbReference type="Proteomes" id="UP001596274">
    <property type="component" value="Unassembled WGS sequence"/>
</dbReference>